<comment type="caution">
    <text evidence="2">The sequence shown here is derived from an EMBL/GenBank/DDBJ whole genome shotgun (WGS) entry which is preliminary data.</text>
</comment>
<keyword evidence="1" id="KW-0472">Membrane</keyword>
<feature type="transmembrane region" description="Helical" evidence="1">
    <location>
        <begin position="48"/>
        <end position="74"/>
    </location>
</feature>
<feature type="transmembrane region" description="Helical" evidence="1">
    <location>
        <begin position="6"/>
        <end position="27"/>
    </location>
</feature>
<name>A0A5C6AWL8_9BACT</name>
<dbReference type="RefSeq" id="WP_146575979.1">
    <property type="nucleotide sequence ID" value="NZ_SJPM01000001.1"/>
</dbReference>
<dbReference type="AlphaFoldDB" id="A0A5C6AWL8"/>
<evidence type="ECO:0000256" key="1">
    <source>
        <dbReference type="SAM" id="Phobius"/>
    </source>
</evidence>
<sequence length="118" mass="12566">MIVLEFIGCFFLIAGAVFSIIGGVGLVRLPEFFSRMHGGGITDTMGAGLVVIGLMFLAGPNLIAFKLVVILFFLTVTSPSSCHALAKSAITHGLKPELDVECDTPLDETVALDEVRRK</sequence>
<keyword evidence="1" id="KW-1133">Transmembrane helix</keyword>
<dbReference type="NCBIfam" id="TIGR01300">
    <property type="entry name" value="CPA3_mnhG_phaG"/>
    <property type="match status" value="1"/>
</dbReference>
<keyword evidence="1" id="KW-0812">Transmembrane</keyword>
<organism evidence="2 3">
    <name type="scientific">Neorhodopirellula pilleata</name>
    <dbReference type="NCBI Taxonomy" id="2714738"/>
    <lineage>
        <taxon>Bacteria</taxon>
        <taxon>Pseudomonadati</taxon>
        <taxon>Planctomycetota</taxon>
        <taxon>Planctomycetia</taxon>
        <taxon>Pirellulales</taxon>
        <taxon>Pirellulaceae</taxon>
        <taxon>Neorhodopirellula</taxon>
    </lineage>
</organism>
<dbReference type="EMBL" id="SJPM01000001">
    <property type="protein sequence ID" value="TWU03466.1"/>
    <property type="molecule type" value="Genomic_DNA"/>
</dbReference>
<protein>
    <submittedName>
        <fullName evidence="2">Na(+)/H(+) antiporter subunit G1</fullName>
    </submittedName>
</protein>
<dbReference type="Pfam" id="PF03334">
    <property type="entry name" value="PhaG_MnhG_YufB"/>
    <property type="match status" value="1"/>
</dbReference>
<dbReference type="InterPro" id="IPR005133">
    <property type="entry name" value="PhaG_MnhG_YufB"/>
</dbReference>
<dbReference type="GO" id="GO:0015385">
    <property type="term" value="F:sodium:proton antiporter activity"/>
    <property type="evidence" value="ECO:0007669"/>
    <property type="project" value="TreeGrafter"/>
</dbReference>
<accession>A0A5C6AWL8</accession>
<keyword evidence="3" id="KW-1185">Reference proteome</keyword>
<reference evidence="2 3" key="1">
    <citation type="submission" date="2019-02" db="EMBL/GenBank/DDBJ databases">
        <title>Deep-cultivation of Planctomycetes and their phenomic and genomic characterization uncovers novel biology.</title>
        <authorList>
            <person name="Wiegand S."/>
            <person name="Jogler M."/>
            <person name="Boedeker C."/>
            <person name="Pinto D."/>
            <person name="Vollmers J."/>
            <person name="Rivas-Marin E."/>
            <person name="Kohn T."/>
            <person name="Peeters S.H."/>
            <person name="Heuer A."/>
            <person name="Rast P."/>
            <person name="Oberbeckmann S."/>
            <person name="Bunk B."/>
            <person name="Jeske O."/>
            <person name="Meyerdierks A."/>
            <person name="Storesund J.E."/>
            <person name="Kallscheuer N."/>
            <person name="Luecker S."/>
            <person name="Lage O.M."/>
            <person name="Pohl T."/>
            <person name="Merkel B.J."/>
            <person name="Hornburger P."/>
            <person name="Mueller R.-W."/>
            <person name="Bruemmer F."/>
            <person name="Labrenz M."/>
            <person name="Spormann A.M."/>
            <person name="Op Den Camp H."/>
            <person name="Overmann J."/>
            <person name="Amann R."/>
            <person name="Jetten M.S.M."/>
            <person name="Mascher T."/>
            <person name="Medema M.H."/>
            <person name="Devos D.P."/>
            <person name="Kaster A.-K."/>
            <person name="Ovreas L."/>
            <person name="Rohde M."/>
            <person name="Galperin M.Y."/>
            <person name="Jogler C."/>
        </authorList>
    </citation>
    <scope>NUCLEOTIDE SEQUENCE [LARGE SCALE GENOMIC DNA]</scope>
    <source>
        <strain evidence="2 3">Pla100</strain>
    </source>
</reference>
<evidence type="ECO:0000313" key="2">
    <source>
        <dbReference type="EMBL" id="TWU03466.1"/>
    </source>
</evidence>
<dbReference type="Proteomes" id="UP000316213">
    <property type="component" value="Unassembled WGS sequence"/>
</dbReference>
<proteinExistence type="predicted"/>
<dbReference type="PANTHER" id="PTHR34703">
    <property type="entry name" value="ANTIPORTER SUBUNIT MNHG2-RELATED"/>
    <property type="match status" value="1"/>
</dbReference>
<evidence type="ECO:0000313" key="3">
    <source>
        <dbReference type="Proteomes" id="UP000316213"/>
    </source>
</evidence>
<dbReference type="OrthoDB" id="9806575at2"/>
<gene>
    <name evidence="2" type="primary">mnhG1</name>
    <name evidence="2" type="ORF">Pla100_03930</name>
</gene>
<dbReference type="PANTHER" id="PTHR34703:SF1">
    <property type="entry name" value="ANTIPORTER SUBUNIT MNHG2-RELATED"/>
    <property type="match status" value="1"/>
</dbReference>